<dbReference type="SUPFAM" id="SSF160631">
    <property type="entry name" value="SMI1/KNR4-like"/>
    <property type="match status" value="1"/>
</dbReference>
<protein>
    <submittedName>
        <fullName evidence="2">SMI1/KNR4 family protein</fullName>
    </submittedName>
</protein>
<reference evidence="2" key="1">
    <citation type="submission" date="2022-05" db="EMBL/GenBank/DDBJ databases">
        <authorList>
            <person name="Yi M."/>
        </authorList>
    </citation>
    <scope>NUCLEOTIDE SEQUENCE</scope>
    <source>
        <strain evidence="2">DS2</strain>
    </source>
</reference>
<sequence length="141" mass="15951">MLENSINAKIPSEFLLFIQEYNMNNFTLGPISFGTNEDYVEQLIEINTDNDFSRWWTEKSRPTNTIAIATSDPYTILLNTENGKIFAITSESKMSDYKAIACNFEMFARGVGTIFLKQGTPSEVISAVHAESGEFWQELLS</sequence>
<evidence type="ECO:0000313" key="2">
    <source>
        <dbReference type="EMBL" id="MCO1618986.1"/>
    </source>
</evidence>
<dbReference type="EMBL" id="JAMHFX010000001">
    <property type="protein sequence ID" value="MCO1618986.1"/>
    <property type="molecule type" value="Genomic_DNA"/>
</dbReference>
<comment type="caution">
    <text evidence="2">The sequence shown here is derived from an EMBL/GenBank/DDBJ whole genome shotgun (WGS) entry which is preliminary data.</text>
</comment>
<accession>A0AAW5HDP1</accession>
<dbReference type="Proteomes" id="UP001202943">
    <property type="component" value="Unassembled WGS sequence"/>
</dbReference>
<name>A0AAW5HDP1_PSEPU</name>
<dbReference type="AlphaFoldDB" id="A0AAW5HDP1"/>
<dbReference type="InterPro" id="IPR037883">
    <property type="entry name" value="Knr4/Smi1-like_sf"/>
</dbReference>
<dbReference type="Pfam" id="PF09346">
    <property type="entry name" value="SMI1_KNR4"/>
    <property type="match status" value="1"/>
</dbReference>
<feature type="domain" description="Knr4/Smi1-like" evidence="1">
    <location>
        <begin position="2"/>
        <end position="107"/>
    </location>
</feature>
<organism evidence="2 3">
    <name type="scientific">Pseudomonas putida</name>
    <name type="common">Arthrobacter siderocapsulatus</name>
    <dbReference type="NCBI Taxonomy" id="303"/>
    <lineage>
        <taxon>Bacteria</taxon>
        <taxon>Pseudomonadati</taxon>
        <taxon>Pseudomonadota</taxon>
        <taxon>Gammaproteobacteria</taxon>
        <taxon>Pseudomonadales</taxon>
        <taxon>Pseudomonadaceae</taxon>
        <taxon>Pseudomonas</taxon>
    </lineage>
</organism>
<evidence type="ECO:0000259" key="1">
    <source>
        <dbReference type="Pfam" id="PF09346"/>
    </source>
</evidence>
<gene>
    <name evidence="2" type="ORF">M8C81_00005</name>
</gene>
<reference evidence="2" key="2">
    <citation type="submission" date="2023-08" db="EMBL/GenBank/DDBJ databases">
        <title>Isolation, Identification, Denitrification Characteristics of A Highly Efficient Aerobic Denitrifying Bacterial Strain DS2.</title>
        <authorList>
            <person name="Wang H."/>
        </authorList>
    </citation>
    <scope>NUCLEOTIDE SEQUENCE</scope>
    <source>
        <strain evidence="2">DS2</strain>
    </source>
</reference>
<dbReference type="Gene3D" id="3.40.1580.10">
    <property type="entry name" value="SMI1/KNR4-like"/>
    <property type="match status" value="1"/>
</dbReference>
<proteinExistence type="predicted"/>
<evidence type="ECO:0000313" key="3">
    <source>
        <dbReference type="Proteomes" id="UP001202943"/>
    </source>
</evidence>
<dbReference type="InterPro" id="IPR018958">
    <property type="entry name" value="Knr4/Smi1-like_dom"/>
</dbReference>